<sequence>MTTLQTAFSSYHWTVRHTQHKTGLTPLDCQPFSTQNWTGLDWTVRHIQHKIGLC</sequence>
<organism evidence="1 2">
    <name type="scientific">Laccaria amethystina LaAM-08-1</name>
    <dbReference type="NCBI Taxonomy" id="1095629"/>
    <lineage>
        <taxon>Eukaryota</taxon>
        <taxon>Fungi</taxon>
        <taxon>Dikarya</taxon>
        <taxon>Basidiomycota</taxon>
        <taxon>Agaricomycotina</taxon>
        <taxon>Agaricomycetes</taxon>
        <taxon>Agaricomycetidae</taxon>
        <taxon>Agaricales</taxon>
        <taxon>Agaricineae</taxon>
        <taxon>Hydnangiaceae</taxon>
        <taxon>Laccaria</taxon>
    </lineage>
</organism>
<dbReference type="Proteomes" id="UP000054477">
    <property type="component" value="Unassembled WGS sequence"/>
</dbReference>
<reference evidence="2" key="2">
    <citation type="submission" date="2015-01" db="EMBL/GenBank/DDBJ databases">
        <title>Evolutionary Origins and Diversification of the Mycorrhizal Mutualists.</title>
        <authorList>
            <consortium name="DOE Joint Genome Institute"/>
            <consortium name="Mycorrhizal Genomics Consortium"/>
            <person name="Kohler A."/>
            <person name="Kuo A."/>
            <person name="Nagy L.G."/>
            <person name="Floudas D."/>
            <person name="Copeland A."/>
            <person name="Barry K.W."/>
            <person name="Cichocki N."/>
            <person name="Veneault-Fourrey C."/>
            <person name="LaButti K."/>
            <person name="Lindquist E.A."/>
            <person name="Lipzen A."/>
            <person name="Lundell T."/>
            <person name="Morin E."/>
            <person name="Murat C."/>
            <person name="Riley R."/>
            <person name="Ohm R."/>
            <person name="Sun H."/>
            <person name="Tunlid A."/>
            <person name="Henrissat B."/>
            <person name="Grigoriev I.V."/>
            <person name="Hibbett D.S."/>
            <person name="Martin F."/>
        </authorList>
    </citation>
    <scope>NUCLEOTIDE SEQUENCE [LARGE SCALE GENOMIC DNA]</scope>
    <source>
        <strain evidence="2">LaAM-08-1</strain>
    </source>
</reference>
<evidence type="ECO:0000313" key="2">
    <source>
        <dbReference type="Proteomes" id="UP000054477"/>
    </source>
</evidence>
<dbReference type="EMBL" id="KN838679">
    <property type="protein sequence ID" value="KIJ97983.1"/>
    <property type="molecule type" value="Genomic_DNA"/>
</dbReference>
<dbReference type="HOGENOM" id="CLU_2910334_0_0_1"/>
<gene>
    <name evidence="1" type="ORF">K443DRAFT_104694</name>
</gene>
<name>A0A0C9X9C5_9AGAR</name>
<accession>A0A0C9X9C5</accession>
<reference evidence="1 2" key="1">
    <citation type="submission" date="2014-04" db="EMBL/GenBank/DDBJ databases">
        <authorList>
            <consortium name="DOE Joint Genome Institute"/>
            <person name="Kuo A."/>
            <person name="Kohler A."/>
            <person name="Nagy L.G."/>
            <person name="Floudas D."/>
            <person name="Copeland A."/>
            <person name="Barry K.W."/>
            <person name="Cichocki N."/>
            <person name="Veneault-Fourrey C."/>
            <person name="LaButti K."/>
            <person name="Lindquist E.A."/>
            <person name="Lipzen A."/>
            <person name="Lundell T."/>
            <person name="Morin E."/>
            <person name="Murat C."/>
            <person name="Sun H."/>
            <person name="Tunlid A."/>
            <person name="Henrissat B."/>
            <person name="Grigoriev I.V."/>
            <person name="Hibbett D.S."/>
            <person name="Martin F."/>
            <person name="Nordberg H.P."/>
            <person name="Cantor M.N."/>
            <person name="Hua S.X."/>
        </authorList>
    </citation>
    <scope>NUCLEOTIDE SEQUENCE [LARGE SCALE GENOMIC DNA]</scope>
    <source>
        <strain evidence="1 2">LaAM-08-1</strain>
    </source>
</reference>
<proteinExistence type="predicted"/>
<keyword evidence="2" id="KW-1185">Reference proteome</keyword>
<evidence type="ECO:0000313" key="1">
    <source>
        <dbReference type="EMBL" id="KIJ97983.1"/>
    </source>
</evidence>
<protein>
    <submittedName>
        <fullName evidence="1">Uncharacterized protein</fullName>
    </submittedName>
</protein>
<dbReference type="AlphaFoldDB" id="A0A0C9X9C5"/>